<protein>
    <submittedName>
        <fullName evidence="1">Uncharacterized protein</fullName>
    </submittedName>
</protein>
<evidence type="ECO:0000313" key="2">
    <source>
        <dbReference type="Proteomes" id="UP000438760"/>
    </source>
</evidence>
<dbReference type="RefSeq" id="WP_155091782.1">
    <property type="nucleotide sequence ID" value="NZ_CP102754.1"/>
</dbReference>
<dbReference type="Proteomes" id="UP000438760">
    <property type="component" value="Unassembled WGS sequence"/>
</dbReference>
<reference evidence="1 2" key="1">
    <citation type="submission" date="2019-11" db="EMBL/GenBank/DDBJ databases">
        <title>Genome of Strain BIT-d1.</title>
        <authorList>
            <person name="Yang Y."/>
        </authorList>
    </citation>
    <scope>NUCLEOTIDE SEQUENCE [LARGE SCALE GENOMIC DNA]</scope>
    <source>
        <strain evidence="1 2">BIT-d1</strain>
    </source>
</reference>
<organism evidence="1 2">
    <name type="scientific">Myroides albus</name>
    <dbReference type="NCBI Taxonomy" id="2562892"/>
    <lineage>
        <taxon>Bacteria</taxon>
        <taxon>Pseudomonadati</taxon>
        <taxon>Bacteroidota</taxon>
        <taxon>Flavobacteriia</taxon>
        <taxon>Flavobacteriales</taxon>
        <taxon>Flavobacteriaceae</taxon>
        <taxon>Myroides</taxon>
    </lineage>
</organism>
<comment type="caution">
    <text evidence="1">The sequence shown here is derived from an EMBL/GenBank/DDBJ whole genome shotgun (WGS) entry which is preliminary data.</text>
</comment>
<gene>
    <name evidence="1" type="ORF">GJV76_06245</name>
</gene>
<dbReference type="AlphaFoldDB" id="A0A6I3LMD1"/>
<proteinExistence type="predicted"/>
<name>A0A6I3LMD1_9FLAO</name>
<accession>A0A6I3LMD1</accession>
<dbReference type="OrthoDB" id="997423at2"/>
<dbReference type="PROSITE" id="PS51257">
    <property type="entry name" value="PROKAR_LIPOPROTEIN"/>
    <property type="match status" value="1"/>
</dbReference>
<keyword evidence="2" id="KW-1185">Reference proteome</keyword>
<dbReference type="EMBL" id="WMJX01000009">
    <property type="protein sequence ID" value="MTG97741.1"/>
    <property type="molecule type" value="Genomic_DNA"/>
</dbReference>
<sequence>MNTRINILIVLLAVIVSACKQEENSKANFPNDTSGVLSKEVDSQEEEIKHNDMRVVDLPIVMGEANYLMFPVGEVRVYGSSSKFGSKSNNNSYSYTVSNFSPYELTGFLDNIMFQHKDSLEVRPLTDKKLKIHSATYLKSIADKYKKHFLLYKVFDEQVVINPKTPAKLLYISEANGRKFKNVIQPNNELLDWTVIDAQHRLYFRTIEDINKDGILDIEDTVNYYYINLLDPNLEIKTHDPLEVALPVAMEEEEK</sequence>
<evidence type="ECO:0000313" key="1">
    <source>
        <dbReference type="EMBL" id="MTG97741.1"/>
    </source>
</evidence>